<evidence type="ECO:0000313" key="1">
    <source>
        <dbReference type="EMBL" id="PSR31268.1"/>
    </source>
</evidence>
<proteinExistence type="predicted"/>
<reference evidence="1 2" key="1">
    <citation type="journal article" date="2014" name="BMC Genomics">
        <title>Comparison of environmental and isolate Sulfobacillus genomes reveals diverse carbon, sulfur, nitrogen, and hydrogen metabolisms.</title>
        <authorList>
            <person name="Justice N.B."/>
            <person name="Norman A."/>
            <person name="Brown C.T."/>
            <person name="Singh A."/>
            <person name="Thomas B.C."/>
            <person name="Banfield J.F."/>
        </authorList>
    </citation>
    <scope>NUCLEOTIDE SEQUENCE [LARGE SCALE GENOMIC DNA]</scope>
    <source>
        <strain evidence="1">AMDSBA1</strain>
    </source>
</reference>
<sequence length="68" mass="7307">MPTGYVFEPTGNGSACSSLQTESIREMGRNHSAVSQTWPPAGLWVLRAFSRSRKEAAGGLTGFDGVYK</sequence>
<name>A0A2T2X9Z0_9FIRM</name>
<organism evidence="1 2">
    <name type="scientific">Sulfobacillus benefaciens</name>
    <dbReference type="NCBI Taxonomy" id="453960"/>
    <lineage>
        <taxon>Bacteria</taxon>
        <taxon>Bacillati</taxon>
        <taxon>Bacillota</taxon>
        <taxon>Clostridia</taxon>
        <taxon>Eubacteriales</taxon>
        <taxon>Clostridiales Family XVII. Incertae Sedis</taxon>
        <taxon>Sulfobacillus</taxon>
    </lineage>
</organism>
<accession>A0A2T2X9Z0</accession>
<dbReference type="Proteomes" id="UP000242699">
    <property type="component" value="Unassembled WGS sequence"/>
</dbReference>
<protein>
    <submittedName>
        <fullName evidence="1">Uncharacterized protein</fullName>
    </submittedName>
</protein>
<dbReference type="AlphaFoldDB" id="A0A2T2X9Z0"/>
<gene>
    <name evidence="1" type="ORF">C7B43_02550</name>
</gene>
<comment type="caution">
    <text evidence="1">The sequence shown here is derived from an EMBL/GenBank/DDBJ whole genome shotgun (WGS) entry which is preliminary data.</text>
</comment>
<dbReference type="EMBL" id="PXYT01000003">
    <property type="protein sequence ID" value="PSR31268.1"/>
    <property type="molecule type" value="Genomic_DNA"/>
</dbReference>
<evidence type="ECO:0000313" key="2">
    <source>
        <dbReference type="Proteomes" id="UP000242699"/>
    </source>
</evidence>